<dbReference type="EC" id="4.2.1.1" evidence="2"/>
<name>A0A8J3UGI8_9ACTN</name>
<dbReference type="EMBL" id="BOOQ01000009">
    <property type="protein sequence ID" value="GII45189.1"/>
    <property type="molecule type" value="Genomic_DNA"/>
</dbReference>
<evidence type="ECO:0000256" key="7">
    <source>
        <dbReference type="SAM" id="MobiDB-lite"/>
    </source>
</evidence>
<accession>A0A8J3UGI8</accession>
<feature type="compositionally biased region" description="Pro residues" evidence="7">
    <location>
        <begin position="266"/>
        <end position="275"/>
    </location>
</feature>
<organism evidence="9 10">
    <name type="scientific">Planotetraspora silvatica</name>
    <dbReference type="NCBI Taxonomy" id="234614"/>
    <lineage>
        <taxon>Bacteria</taxon>
        <taxon>Bacillati</taxon>
        <taxon>Actinomycetota</taxon>
        <taxon>Actinomycetes</taxon>
        <taxon>Streptosporangiales</taxon>
        <taxon>Streptosporangiaceae</taxon>
        <taxon>Planotetraspora</taxon>
    </lineage>
</organism>
<dbReference type="PROSITE" id="PS51144">
    <property type="entry name" value="ALPHA_CA_2"/>
    <property type="match status" value="1"/>
</dbReference>
<evidence type="ECO:0000256" key="3">
    <source>
        <dbReference type="ARBA" id="ARBA00022723"/>
    </source>
</evidence>
<evidence type="ECO:0000256" key="2">
    <source>
        <dbReference type="ARBA" id="ARBA00012925"/>
    </source>
</evidence>
<keyword evidence="3" id="KW-0479">Metal-binding</keyword>
<feature type="domain" description="Alpha-carbonic anhydrase" evidence="8">
    <location>
        <begin position="25"/>
        <end position="275"/>
    </location>
</feature>
<gene>
    <name evidence="9" type="ORF">Psi02_16130</name>
</gene>
<feature type="region of interest" description="Disordered" evidence="7">
    <location>
        <begin position="253"/>
        <end position="275"/>
    </location>
</feature>
<dbReference type="SMART" id="SM01057">
    <property type="entry name" value="Carb_anhydrase"/>
    <property type="match status" value="1"/>
</dbReference>
<keyword evidence="10" id="KW-1185">Reference proteome</keyword>
<evidence type="ECO:0000256" key="5">
    <source>
        <dbReference type="ARBA" id="ARBA00023239"/>
    </source>
</evidence>
<dbReference type="InterPro" id="IPR036398">
    <property type="entry name" value="CA_dom_sf"/>
</dbReference>
<sequence>MPHSVPTTEGFPRMLPRFAVLSAAAVIGLTPLVIPAHATAHRPPCGRAGTDAAVQSPVEIDRATACRRAVPRLVIHYPPNVDGKILFQDRAPIGGRLSEHDDIRFVVEDERARPYITLGGERYDLSNVHFHGHAEHKFAGEPFAPVEAHLVHEKTSGERGYAVLSVLLDQRNDGRPSEHDRLLTSPPALGMSRDVRNIHLWDLLPIGRTTFRYTGSLTTPDEEGTYFQPVNWVVFGQRAKAGREGIRTFRSLWPTGEGNSRELQPNFPPPTISTH</sequence>
<evidence type="ECO:0000313" key="9">
    <source>
        <dbReference type="EMBL" id="GII45189.1"/>
    </source>
</evidence>
<dbReference type="GO" id="GO:0004089">
    <property type="term" value="F:carbonate dehydratase activity"/>
    <property type="evidence" value="ECO:0007669"/>
    <property type="project" value="UniProtKB-EC"/>
</dbReference>
<comment type="catalytic activity">
    <reaction evidence="6">
        <text>hydrogencarbonate + H(+) = CO2 + H2O</text>
        <dbReference type="Rhea" id="RHEA:10748"/>
        <dbReference type="ChEBI" id="CHEBI:15377"/>
        <dbReference type="ChEBI" id="CHEBI:15378"/>
        <dbReference type="ChEBI" id="CHEBI:16526"/>
        <dbReference type="ChEBI" id="CHEBI:17544"/>
        <dbReference type="EC" id="4.2.1.1"/>
    </reaction>
</comment>
<reference evidence="9" key="1">
    <citation type="submission" date="2021-01" db="EMBL/GenBank/DDBJ databases">
        <title>Whole genome shotgun sequence of Planotetraspora silvatica NBRC 100141.</title>
        <authorList>
            <person name="Komaki H."/>
            <person name="Tamura T."/>
        </authorList>
    </citation>
    <scope>NUCLEOTIDE SEQUENCE</scope>
    <source>
        <strain evidence="9">NBRC 100141</strain>
    </source>
</reference>
<proteinExistence type="inferred from homology"/>
<dbReference type="PANTHER" id="PTHR18952:SF265">
    <property type="entry name" value="CARBONIC ANHYDRASE"/>
    <property type="match status" value="1"/>
</dbReference>
<comment type="caution">
    <text evidence="9">The sequence shown here is derived from an EMBL/GenBank/DDBJ whole genome shotgun (WGS) entry which is preliminary data.</text>
</comment>
<evidence type="ECO:0000256" key="1">
    <source>
        <dbReference type="ARBA" id="ARBA00010718"/>
    </source>
</evidence>
<dbReference type="Proteomes" id="UP000644610">
    <property type="component" value="Unassembled WGS sequence"/>
</dbReference>
<dbReference type="InterPro" id="IPR023561">
    <property type="entry name" value="Carbonic_anhydrase_a-class"/>
</dbReference>
<dbReference type="Gene3D" id="3.10.200.10">
    <property type="entry name" value="Alpha carbonic anhydrase"/>
    <property type="match status" value="1"/>
</dbReference>
<keyword evidence="4" id="KW-0862">Zinc</keyword>
<protein>
    <recommendedName>
        <fullName evidence="2">carbonic anhydrase</fullName>
        <ecNumber evidence="2">4.2.1.1</ecNumber>
    </recommendedName>
</protein>
<dbReference type="AlphaFoldDB" id="A0A8J3UGI8"/>
<comment type="similarity">
    <text evidence="1">Belongs to the alpha-carbonic anhydrase family.</text>
</comment>
<dbReference type="Pfam" id="PF00194">
    <property type="entry name" value="Carb_anhydrase"/>
    <property type="match status" value="1"/>
</dbReference>
<dbReference type="GO" id="GO:0008270">
    <property type="term" value="F:zinc ion binding"/>
    <property type="evidence" value="ECO:0007669"/>
    <property type="project" value="InterPro"/>
</dbReference>
<evidence type="ECO:0000256" key="6">
    <source>
        <dbReference type="ARBA" id="ARBA00048348"/>
    </source>
</evidence>
<evidence type="ECO:0000313" key="10">
    <source>
        <dbReference type="Proteomes" id="UP000644610"/>
    </source>
</evidence>
<keyword evidence="5" id="KW-0456">Lyase</keyword>
<dbReference type="InterPro" id="IPR001148">
    <property type="entry name" value="CA_dom"/>
</dbReference>
<evidence type="ECO:0000256" key="4">
    <source>
        <dbReference type="ARBA" id="ARBA00022833"/>
    </source>
</evidence>
<dbReference type="SUPFAM" id="SSF51069">
    <property type="entry name" value="Carbonic anhydrase"/>
    <property type="match status" value="1"/>
</dbReference>
<evidence type="ECO:0000259" key="8">
    <source>
        <dbReference type="PROSITE" id="PS51144"/>
    </source>
</evidence>
<dbReference type="PANTHER" id="PTHR18952">
    <property type="entry name" value="CARBONIC ANHYDRASE"/>
    <property type="match status" value="1"/>
</dbReference>